<dbReference type="InterPro" id="IPR001789">
    <property type="entry name" value="Sig_transdc_resp-reg_receiver"/>
</dbReference>
<keyword evidence="5" id="KW-0902">Two-component regulatory system</keyword>
<protein>
    <recommendedName>
        <fullName evidence="2">Stage 0 sporulation protein A homolog</fullName>
    </recommendedName>
</protein>
<proteinExistence type="predicted"/>
<dbReference type="InterPro" id="IPR018060">
    <property type="entry name" value="HTH_AraC"/>
</dbReference>
<dbReference type="RefSeq" id="WP_212696896.1">
    <property type="nucleotide sequence ID" value="NZ_CP058649.1"/>
</dbReference>
<dbReference type="InterPro" id="IPR051552">
    <property type="entry name" value="HptR"/>
</dbReference>
<dbReference type="Pfam" id="PF12833">
    <property type="entry name" value="HTH_18"/>
    <property type="match status" value="1"/>
</dbReference>
<dbReference type="Gene3D" id="1.10.10.60">
    <property type="entry name" value="Homeodomain-like"/>
    <property type="match status" value="2"/>
</dbReference>
<evidence type="ECO:0000256" key="3">
    <source>
        <dbReference type="ARBA" id="ARBA00022490"/>
    </source>
</evidence>
<feature type="domain" description="HTH araC/xylS-type" evidence="11">
    <location>
        <begin position="416"/>
        <end position="514"/>
    </location>
</feature>
<dbReference type="KEGG" id="vpy:HZI73_03615"/>
<evidence type="ECO:0000256" key="10">
    <source>
        <dbReference type="PROSITE-ProRule" id="PRU00169"/>
    </source>
</evidence>
<dbReference type="InterPro" id="IPR011006">
    <property type="entry name" value="CheY-like_superfamily"/>
</dbReference>
<comment type="function">
    <text evidence="9">May play the central regulatory role in sporulation. It may be an element of the effector pathway responsible for the activation of sporulation genes in response to nutritional stress. Spo0A may act in concert with spo0H (a sigma factor) to control the expression of some genes that are critical to the sporulation process.</text>
</comment>
<keyword evidence="8" id="KW-0804">Transcription</keyword>
<dbReference type="Gene3D" id="3.40.50.2300">
    <property type="match status" value="1"/>
</dbReference>
<dbReference type="PRINTS" id="PR00032">
    <property type="entry name" value="HTHARAC"/>
</dbReference>
<dbReference type="EMBL" id="CP058649">
    <property type="protein sequence ID" value="QUI21427.1"/>
    <property type="molecule type" value="Genomic_DNA"/>
</dbReference>
<evidence type="ECO:0000256" key="4">
    <source>
        <dbReference type="ARBA" id="ARBA00022553"/>
    </source>
</evidence>
<dbReference type="PANTHER" id="PTHR42713:SF3">
    <property type="entry name" value="TRANSCRIPTIONAL REGULATORY PROTEIN HPTR"/>
    <property type="match status" value="1"/>
</dbReference>
<evidence type="ECO:0000313" key="14">
    <source>
        <dbReference type="Proteomes" id="UP000683246"/>
    </source>
</evidence>
<dbReference type="Proteomes" id="UP000683246">
    <property type="component" value="Chromosome"/>
</dbReference>
<keyword evidence="7" id="KW-0238">DNA-binding</keyword>
<feature type="domain" description="Response regulatory" evidence="12">
    <location>
        <begin position="4"/>
        <end position="120"/>
    </location>
</feature>
<sequence>MVYKILIVDDEKWIRKGIMSKLQHHQYTFSHVYEAENGVVALEIIEKEQPNIVITDIKMPLMDGIELMKAAKAYTDIKFIIVSGYADFEYARQAIEMSSYGYILKPISDQNFTRVLKKAMDDLEKKRDIHLLMQEKKVLEENNQAYMLNQQLNQAFHNNVTMSMDPYRYFVLGILHVHTTGPHGTKKTKPVIHTIKKHLKDDVSKMDSPIILADNYNNRHQIMVLLMGDDAVTLYKQSQKTFIHLFNGLKKWFDEPIAIGHSHPRQDITNTLYKQAMNALGYRLNKGYNRIYTYSEEQHDVDLPKEKINLLKHYIEGGHTGGIQDILQDIFSLKSLKNATSRHVKQCFMTIWNQFYQACKDKQIKHNHVIDSTFNSEKLFNQFDDLPALTSYLYTTIVDVLALSNDSNNLDMDNINKAKAYIEKHYREEITVKDLAHQLAMNPNYLSSAFKKEVGKSFKSYLTDKRIGEACQLLLETKASVAQISQSVGYVDPQYFYRVFKKHMDVTPLAYRNKNR</sequence>
<dbReference type="AlphaFoldDB" id="A0A8J8MH75"/>
<accession>A0A8J8MH75</accession>
<dbReference type="InterPro" id="IPR020449">
    <property type="entry name" value="Tscrpt_reg_AraC-type_HTH"/>
</dbReference>
<reference evidence="13" key="1">
    <citation type="submission" date="2020-07" db="EMBL/GenBank/DDBJ databases">
        <title>Vallitalea pronyensis genome.</title>
        <authorList>
            <person name="Postec A."/>
        </authorList>
    </citation>
    <scope>NUCLEOTIDE SEQUENCE</scope>
    <source>
        <strain evidence="13">FatNI3</strain>
    </source>
</reference>
<evidence type="ECO:0000256" key="9">
    <source>
        <dbReference type="ARBA" id="ARBA00024867"/>
    </source>
</evidence>
<keyword evidence="3" id="KW-0963">Cytoplasm</keyword>
<evidence type="ECO:0000259" key="11">
    <source>
        <dbReference type="PROSITE" id="PS01124"/>
    </source>
</evidence>
<comment type="subcellular location">
    <subcellularLocation>
        <location evidence="1">Cytoplasm</location>
    </subcellularLocation>
</comment>
<dbReference type="SUPFAM" id="SSF46689">
    <property type="entry name" value="Homeodomain-like"/>
    <property type="match status" value="2"/>
</dbReference>
<dbReference type="GO" id="GO:0043565">
    <property type="term" value="F:sequence-specific DNA binding"/>
    <property type="evidence" value="ECO:0007669"/>
    <property type="project" value="InterPro"/>
</dbReference>
<evidence type="ECO:0000259" key="12">
    <source>
        <dbReference type="PROSITE" id="PS50110"/>
    </source>
</evidence>
<evidence type="ECO:0000256" key="1">
    <source>
        <dbReference type="ARBA" id="ARBA00004496"/>
    </source>
</evidence>
<dbReference type="GO" id="GO:0005737">
    <property type="term" value="C:cytoplasm"/>
    <property type="evidence" value="ECO:0007669"/>
    <property type="project" value="UniProtKB-SubCell"/>
</dbReference>
<evidence type="ECO:0000313" key="13">
    <source>
        <dbReference type="EMBL" id="QUI21427.1"/>
    </source>
</evidence>
<dbReference type="InterPro" id="IPR018062">
    <property type="entry name" value="HTH_AraC-typ_CS"/>
</dbReference>
<keyword evidence="14" id="KW-1185">Reference proteome</keyword>
<evidence type="ECO:0000256" key="6">
    <source>
        <dbReference type="ARBA" id="ARBA00023015"/>
    </source>
</evidence>
<dbReference type="PROSITE" id="PS00041">
    <property type="entry name" value="HTH_ARAC_FAMILY_1"/>
    <property type="match status" value="1"/>
</dbReference>
<dbReference type="PANTHER" id="PTHR42713">
    <property type="entry name" value="HISTIDINE KINASE-RELATED"/>
    <property type="match status" value="1"/>
</dbReference>
<dbReference type="SMART" id="SM00342">
    <property type="entry name" value="HTH_ARAC"/>
    <property type="match status" value="1"/>
</dbReference>
<keyword evidence="4 10" id="KW-0597">Phosphoprotein</keyword>
<evidence type="ECO:0000256" key="7">
    <source>
        <dbReference type="ARBA" id="ARBA00023125"/>
    </source>
</evidence>
<dbReference type="SUPFAM" id="SSF52172">
    <property type="entry name" value="CheY-like"/>
    <property type="match status" value="1"/>
</dbReference>
<evidence type="ECO:0000256" key="2">
    <source>
        <dbReference type="ARBA" id="ARBA00018672"/>
    </source>
</evidence>
<dbReference type="PROSITE" id="PS50110">
    <property type="entry name" value="RESPONSE_REGULATORY"/>
    <property type="match status" value="1"/>
</dbReference>
<dbReference type="InterPro" id="IPR009057">
    <property type="entry name" value="Homeodomain-like_sf"/>
</dbReference>
<dbReference type="PROSITE" id="PS01124">
    <property type="entry name" value="HTH_ARAC_FAMILY_2"/>
    <property type="match status" value="1"/>
</dbReference>
<dbReference type="Pfam" id="PF00072">
    <property type="entry name" value="Response_reg"/>
    <property type="match status" value="1"/>
</dbReference>
<keyword evidence="6" id="KW-0805">Transcription regulation</keyword>
<dbReference type="GO" id="GO:0003700">
    <property type="term" value="F:DNA-binding transcription factor activity"/>
    <property type="evidence" value="ECO:0007669"/>
    <property type="project" value="InterPro"/>
</dbReference>
<dbReference type="SMART" id="SM00448">
    <property type="entry name" value="REC"/>
    <property type="match status" value="1"/>
</dbReference>
<organism evidence="13 14">
    <name type="scientific">Vallitalea pronyensis</name>
    <dbReference type="NCBI Taxonomy" id="1348613"/>
    <lineage>
        <taxon>Bacteria</taxon>
        <taxon>Bacillati</taxon>
        <taxon>Bacillota</taxon>
        <taxon>Clostridia</taxon>
        <taxon>Lachnospirales</taxon>
        <taxon>Vallitaleaceae</taxon>
        <taxon>Vallitalea</taxon>
    </lineage>
</organism>
<dbReference type="CDD" id="cd17536">
    <property type="entry name" value="REC_YesN-like"/>
    <property type="match status" value="1"/>
</dbReference>
<dbReference type="GO" id="GO:0000160">
    <property type="term" value="P:phosphorelay signal transduction system"/>
    <property type="evidence" value="ECO:0007669"/>
    <property type="project" value="UniProtKB-KW"/>
</dbReference>
<feature type="modified residue" description="4-aspartylphosphate" evidence="10">
    <location>
        <position position="56"/>
    </location>
</feature>
<evidence type="ECO:0000256" key="5">
    <source>
        <dbReference type="ARBA" id="ARBA00023012"/>
    </source>
</evidence>
<gene>
    <name evidence="13" type="ORF">HZI73_03615</name>
</gene>
<name>A0A8J8MH75_9FIRM</name>
<evidence type="ECO:0000256" key="8">
    <source>
        <dbReference type="ARBA" id="ARBA00023163"/>
    </source>
</evidence>